<protein>
    <submittedName>
        <fullName evidence="1">DUF3253 domain-containing protein</fullName>
    </submittedName>
</protein>
<dbReference type="RefSeq" id="WP_206577345.1">
    <property type="nucleotide sequence ID" value="NZ_JAFKCT010000002.1"/>
</dbReference>
<dbReference type="EMBL" id="JAFKCT010000002">
    <property type="protein sequence ID" value="MBN7810562.1"/>
    <property type="molecule type" value="Genomic_DNA"/>
</dbReference>
<reference evidence="1 2" key="1">
    <citation type="submission" date="2021-03" db="EMBL/GenBank/DDBJ databases">
        <title>novel species isolated from a fishpond in China.</title>
        <authorList>
            <person name="Lu H."/>
            <person name="Cai Z."/>
        </authorList>
    </citation>
    <scope>NUCLEOTIDE SEQUENCE [LARGE SCALE GENOMIC DNA]</scope>
    <source>
        <strain evidence="1 2">H41</strain>
    </source>
</reference>
<dbReference type="Gene3D" id="1.10.10.10">
    <property type="entry name" value="Winged helix-like DNA-binding domain superfamily/Winged helix DNA-binding domain"/>
    <property type="match status" value="1"/>
</dbReference>
<dbReference type="InterPro" id="IPR036388">
    <property type="entry name" value="WH-like_DNA-bd_sf"/>
</dbReference>
<gene>
    <name evidence="1" type="ORF">J0A68_06320</name>
</gene>
<evidence type="ECO:0000313" key="1">
    <source>
        <dbReference type="EMBL" id="MBN7810562.1"/>
    </source>
</evidence>
<dbReference type="Proteomes" id="UP000664317">
    <property type="component" value="Unassembled WGS sequence"/>
</dbReference>
<dbReference type="Pfam" id="PF11625">
    <property type="entry name" value="DUF3253"/>
    <property type="match status" value="1"/>
</dbReference>
<proteinExistence type="predicted"/>
<name>A0ABS3C0B3_9BACT</name>
<dbReference type="SUPFAM" id="SSF46785">
    <property type="entry name" value="Winged helix' DNA-binding domain"/>
    <property type="match status" value="1"/>
</dbReference>
<accession>A0ABS3C0B3</accession>
<sequence length="80" mass="9097">MEVLRTAIFDFCRRSRGKAFCPTEVVRHMYPEDWEQFVGDILSEAMQMERENLIALSQTKAGDGESSPDGILILGLHKPK</sequence>
<dbReference type="InterPro" id="IPR021660">
    <property type="entry name" value="DUF3253"/>
</dbReference>
<comment type="caution">
    <text evidence="1">The sequence shown here is derived from an EMBL/GenBank/DDBJ whole genome shotgun (WGS) entry which is preliminary data.</text>
</comment>
<organism evidence="1 2">
    <name type="scientific">Algoriphagus oliviformis</name>
    <dbReference type="NCBI Taxonomy" id="2811231"/>
    <lineage>
        <taxon>Bacteria</taxon>
        <taxon>Pseudomonadati</taxon>
        <taxon>Bacteroidota</taxon>
        <taxon>Cytophagia</taxon>
        <taxon>Cytophagales</taxon>
        <taxon>Cyclobacteriaceae</taxon>
        <taxon>Algoriphagus</taxon>
    </lineage>
</organism>
<evidence type="ECO:0000313" key="2">
    <source>
        <dbReference type="Proteomes" id="UP000664317"/>
    </source>
</evidence>
<keyword evidence="2" id="KW-1185">Reference proteome</keyword>
<dbReference type="InterPro" id="IPR036390">
    <property type="entry name" value="WH_DNA-bd_sf"/>
</dbReference>